<evidence type="ECO:0000313" key="4">
    <source>
        <dbReference type="EMBL" id="KAE9284396.1"/>
    </source>
</evidence>
<dbReference type="AlphaFoldDB" id="A0A6A3W8P1"/>
<evidence type="ECO:0000313" key="6">
    <source>
        <dbReference type="Proteomes" id="UP000433483"/>
    </source>
</evidence>
<organism evidence="3 6">
    <name type="scientific">Phytophthora fragariae</name>
    <dbReference type="NCBI Taxonomy" id="53985"/>
    <lineage>
        <taxon>Eukaryota</taxon>
        <taxon>Sar</taxon>
        <taxon>Stramenopiles</taxon>
        <taxon>Oomycota</taxon>
        <taxon>Peronosporomycetes</taxon>
        <taxon>Peronosporales</taxon>
        <taxon>Peronosporaceae</taxon>
        <taxon>Phytophthora</taxon>
    </lineage>
</organism>
<evidence type="ECO:0000313" key="5">
    <source>
        <dbReference type="Proteomes" id="UP000429523"/>
    </source>
</evidence>
<sequence>MLCRQYTHSCDTSRVHTRVTRVVSTLNEAAAISTVPVSSTNDRTIECSSGSFKVRFNGIIVLCGIVKLPDGKFLESNEIPANCLGVFVS</sequence>
<accession>A0A6A3W8P1</accession>
<protein>
    <submittedName>
        <fullName evidence="3">Uncharacterized protein</fullName>
    </submittedName>
</protein>
<evidence type="ECO:0000313" key="3">
    <source>
        <dbReference type="EMBL" id="KAE9181093.1"/>
    </source>
</evidence>
<evidence type="ECO:0000313" key="8">
    <source>
        <dbReference type="Proteomes" id="UP000460718"/>
    </source>
</evidence>
<dbReference type="Proteomes" id="UP000429523">
    <property type="component" value="Unassembled WGS sequence"/>
</dbReference>
<dbReference type="Proteomes" id="UP000433483">
    <property type="component" value="Unassembled WGS sequence"/>
</dbReference>
<reference evidence="5 6" key="1">
    <citation type="submission" date="2018-08" db="EMBL/GenBank/DDBJ databases">
        <title>Genomic investigation of the strawberry pathogen Phytophthora fragariae indicates pathogenicity is determined by transcriptional variation in three key races.</title>
        <authorList>
            <person name="Adams T.M."/>
            <person name="Armitage A.D."/>
            <person name="Sobczyk M.K."/>
            <person name="Bates H.J."/>
            <person name="Dunwell J.M."/>
            <person name="Nellist C.F."/>
            <person name="Harrison R.J."/>
        </authorList>
    </citation>
    <scope>NUCLEOTIDE SEQUENCE [LARGE SCALE GENOMIC DNA]</scope>
    <source>
        <strain evidence="4 7">A4</strain>
        <strain evidence="3 6">NOV-27</strain>
        <strain evidence="1 5">NOV-9</strain>
        <strain evidence="2 8">SCRP245</strain>
    </source>
</reference>
<dbReference type="Proteomes" id="UP000460718">
    <property type="component" value="Unassembled WGS sequence"/>
</dbReference>
<name>A0A6A3W8P1_9STRA</name>
<dbReference type="EMBL" id="QXGB01002138">
    <property type="protein sequence ID" value="KAE9181093.1"/>
    <property type="molecule type" value="Genomic_DNA"/>
</dbReference>
<dbReference type="Proteomes" id="UP000437068">
    <property type="component" value="Unassembled WGS sequence"/>
</dbReference>
<dbReference type="EMBL" id="QXGF01002235">
    <property type="protein sequence ID" value="KAE8925562.1"/>
    <property type="molecule type" value="Genomic_DNA"/>
</dbReference>
<proteinExistence type="predicted"/>
<evidence type="ECO:0000313" key="1">
    <source>
        <dbReference type="EMBL" id="KAE8925562.1"/>
    </source>
</evidence>
<dbReference type="EMBL" id="QXGE01002156">
    <property type="protein sequence ID" value="KAE9284396.1"/>
    <property type="molecule type" value="Genomic_DNA"/>
</dbReference>
<dbReference type="EMBL" id="QXFW01002154">
    <property type="protein sequence ID" value="KAE8981441.1"/>
    <property type="molecule type" value="Genomic_DNA"/>
</dbReference>
<evidence type="ECO:0000313" key="7">
    <source>
        <dbReference type="Proteomes" id="UP000437068"/>
    </source>
</evidence>
<evidence type="ECO:0000313" key="2">
    <source>
        <dbReference type="EMBL" id="KAE8981441.1"/>
    </source>
</evidence>
<keyword evidence="6" id="KW-1185">Reference proteome</keyword>
<gene>
    <name evidence="4" type="ORF">PF001_g22402</name>
    <name evidence="3" type="ORF">PF005_g23008</name>
    <name evidence="1" type="ORF">PF009_g24231</name>
    <name evidence="2" type="ORF">PF011_g22017</name>
</gene>
<comment type="caution">
    <text evidence="3">The sequence shown here is derived from an EMBL/GenBank/DDBJ whole genome shotgun (WGS) entry which is preliminary data.</text>
</comment>